<evidence type="ECO:0000313" key="3">
    <source>
        <dbReference type="Proteomes" id="UP000324897"/>
    </source>
</evidence>
<accession>A0A5J9SN30</accession>
<protein>
    <submittedName>
        <fullName evidence="2">Uncharacterized protein</fullName>
    </submittedName>
</protein>
<keyword evidence="3" id="KW-1185">Reference proteome</keyword>
<evidence type="ECO:0000313" key="2">
    <source>
        <dbReference type="EMBL" id="TVU00383.1"/>
    </source>
</evidence>
<name>A0A5J9SN30_9POAL</name>
<gene>
    <name evidence="2" type="ORF">EJB05_54204</name>
</gene>
<dbReference type="Proteomes" id="UP000324897">
    <property type="component" value="Unassembled WGS sequence"/>
</dbReference>
<sequence>MDACMALFLHARAVPLTTWACTTRLKGTGLEYIQTNVSLVTENQRDGIQERQFDELDEDATGKLKREAGTQVLCYVVSQVV</sequence>
<dbReference type="AlphaFoldDB" id="A0A5J9SN30"/>
<proteinExistence type="predicted"/>
<reference evidence="2 3" key="1">
    <citation type="journal article" date="2019" name="Sci. Rep.">
        <title>A high-quality genome of Eragrostis curvula grass provides insights into Poaceae evolution and supports new strategies to enhance forage quality.</title>
        <authorList>
            <person name="Carballo J."/>
            <person name="Santos B.A.C.M."/>
            <person name="Zappacosta D."/>
            <person name="Garbus I."/>
            <person name="Selva J.P."/>
            <person name="Gallo C.A."/>
            <person name="Diaz A."/>
            <person name="Albertini E."/>
            <person name="Caccamo M."/>
            <person name="Echenique V."/>
        </authorList>
    </citation>
    <scope>NUCLEOTIDE SEQUENCE [LARGE SCALE GENOMIC DNA]</scope>
    <source>
        <strain evidence="3">cv. Victoria</strain>
        <tissue evidence="2">Leaf</tissue>
    </source>
</reference>
<feature type="non-terminal residue" evidence="2">
    <location>
        <position position="1"/>
    </location>
</feature>
<dbReference type="Gramene" id="TVU00383">
    <property type="protein sequence ID" value="TVU00383"/>
    <property type="gene ID" value="EJB05_54204"/>
</dbReference>
<keyword evidence="1" id="KW-0732">Signal</keyword>
<dbReference type="EMBL" id="RWGY01000597">
    <property type="protein sequence ID" value="TVU00383.1"/>
    <property type="molecule type" value="Genomic_DNA"/>
</dbReference>
<organism evidence="2 3">
    <name type="scientific">Eragrostis curvula</name>
    <name type="common">weeping love grass</name>
    <dbReference type="NCBI Taxonomy" id="38414"/>
    <lineage>
        <taxon>Eukaryota</taxon>
        <taxon>Viridiplantae</taxon>
        <taxon>Streptophyta</taxon>
        <taxon>Embryophyta</taxon>
        <taxon>Tracheophyta</taxon>
        <taxon>Spermatophyta</taxon>
        <taxon>Magnoliopsida</taxon>
        <taxon>Liliopsida</taxon>
        <taxon>Poales</taxon>
        <taxon>Poaceae</taxon>
        <taxon>PACMAD clade</taxon>
        <taxon>Chloridoideae</taxon>
        <taxon>Eragrostideae</taxon>
        <taxon>Eragrostidinae</taxon>
        <taxon>Eragrostis</taxon>
    </lineage>
</organism>
<evidence type="ECO:0000256" key="1">
    <source>
        <dbReference type="SAM" id="SignalP"/>
    </source>
</evidence>
<comment type="caution">
    <text evidence="2">The sequence shown here is derived from an EMBL/GenBank/DDBJ whole genome shotgun (WGS) entry which is preliminary data.</text>
</comment>
<feature type="signal peptide" evidence="1">
    <location>
        <begin position="1"/>
        <end position="20"/>
    </location>
</feature>
<feature type="chain" id="PRO_5023904183" evidence="1">
    <location>
        <begin position="21"/>
        <end position="81"/>
    </location>
</feature>